<dbReference type="Gene3D" id="3.90.360.10">
    <property type="entry name" value="Histone acetyl transferase 1 (HAT1), N-terminal domain"/>
    <property type="match status" value="1"/>
</dbReference>
<reference evidence="13 14" key="2">
    <citation type="journal article" date="2012" name="PLoS Pathog.">
        <title>Diverse lifestyles and strategies of plant pathogenesis encoded in the genomes of eighteen Dothideomycetes fungi.</title>
        <authorList>
            <person name="Ohm R.A."/>
            <person name="Feau N."/>
            <person name="Henrissat B."/>
            <person name="Schoch C.L."/>
            <person name="Horwitz B.A."/>
            <person name="Barry K.W."/>
            <person name="Condon B.J."/>
            <person name="Copeland A.C."/>
            <person name="Dhillon B."/>
            <person name="Glaser F."/>
            <person name="Hesse C.N."/>
            <person name="Kosti I."/>
            <person name="LaButti K."/>
            <person name="Lindquist E.A."/>
            <person name="Lucas S."/>
            <person name="Salamov A.A."/>
            <person name="Bradshaw R.E."/>
            <person name="Ciuffetti L."/>
            <person name="Hamelin R.C."/>
            <person name="Kema G.H.J."/>
            <person name="Lawrence C."/>
            <person name="Scott J.A."/>
            <person name="Spatafora J.W."/>
            <person name="Turgeon B.G."/>
            <person name="de Wit P.J.G.M."/>
            <person name="Zhong S."/>
            <person name="Goodwin S.B."/>
            <person name="Grigoriev I.V."/>
        </authorList>
    </citation>
    <scope>NUCLEOTIDE SEQUENCE [LARGE SCALE GENOMIC DNA]</scope>
    <source>
        <strain evidence="14">NZE10 / CBS 128990</strain>
    </source>
</reference>
<name>N1PSG7_DOTSN</name>
<comment type="function">
    <text evidence="7">Catalytic component of the histone acetylase B (HAT-B) complex. Has intrinsic substrate specificity that modifies lysine in recognition sequence GXGKXG. Involved in DNA double-strand break repair.</text>
</comment>
<feature type="region of interest" description="Interaction with histone H4 N-terminus" evidence="9">
    <location>
        <begin position="60"/>
        <end position="62"/>
    </location>
</feature>
<feature type="active site" description="Proton donor/acceptor" evidence="8">
    <location>
        <position position="299"/>
    </location>
</feature>
<evidence type="ECO:0000256" key="1">
    <source>
        <dbReference type="ARBA" id="ARBA00010543"/>
    </source>
</evidence>
<dbReference type="GO" id="GO:0005737">
    <property type="term" value="C:cytoplasm"/>
    <property type="evidence" value="ECO:0007669"/>
    <property type="project" value="UniProtKB-SubCell"/>
</dbReference>
<feature type="domain" description="Histone acetyl transferase HAT1 N-terminal" evidence="12">
    <location>
        <begin position="27"/>
        <end position="173"/>
    </location>
</feature>
<dbReference type="PIRSF" id="PIRSF038084">
    <property type="entry name" value="HAT-B_cat"/>
    <property type="match status" value="1"/>
</dbReference>
<evidence type="ECO:0000256" key="10">
    <source>
        <dbReference type="PIRSR" id="PIRSR038084-3"/>
    </source>
</evidence>
<dbReference type="STRING" id="675120.N1PSG7"/>
<feature type="binding site" evidence="9">
    <location>
        <position position="302"/>
    </location>
    <ligand>
        <name>acetyl-CoA</name>
        <dbReference type="ChEBI" id="CHEBI:57288"/>
    </ligand>
</feature>
<dbReference type="Proteomes" id="UP000016933">
    <property type="component" value="Unassembled WGS sequence"/>
</dbReference>
<dbReference type="InterPro" id="IPR016181">
    <property type="entry name" value="Acyl_CoA_acyltransferase"/>
</dbReference>
<dbReference type="HOGENOM" id="CLU_036024_2_1_1"/>
<protein>
    <recommendedName>
        <fullName evidence="3 7">Histone acetyltransferase type B catalytic subunit</fullName>
        <ecNumber evidence="2 7">2.3.1.48</ecNumber>
    </recommendedName>
</protein>
<dbReference type="GO" id="GO:0005634">
    <property type="term" value="C:nucleus"/>
    <property type="evidence" value="ECO:0007669"/>
    <property type="project" value="UniProtKB-SubCell"/>
</dbReference>
<sequence length="514" mass="59065">MRPTSEAVHEVEEEELDEEIQAQVNEWSSNSSDSFTVQLVQGGNITASFHPEFTYAIFGDQESIFGYQDLEITLTLRAHDLHPRLTFKAAKTFPAQGEVRPTDIEEALRDFLPASAFEDDAPREDADFQPPGEKIHEYKRDGKTYQVWCASLADSRARQILENMQILATMFIDGGSKLELEQDWTTARWKLFLTYQVDFSPNSTASYQLISYGTSYRTFAFPDRLKNPATHFLPLPDAESNVMAHVPDFDSPLDLPSRERLSQFLVLPQFHGVGHGEALYNTMFQHLTAPDNVREFTVEDPNEKFDDLRDFCDLLYLRSNVAEFRDLRVNPNISEDKLEPARPVPTELIVPADLRKIVMKEHKIMPRQFDRLVEMHTLSFIPAANRSRSRITKREKAKNDNDRAYFFWRLYVKQRLYIFNVDQLKQVEHGERVEKLESALDSVLEAYTEVIEKVEKREKLVGSGELEGSAIPSAYSSFAKRKRAVIVDDEDEDGKPGPEQQGTESNIQKKVRVD</sequence>
<evidence type="ECO:0000256" key="6">
    <source>
        <dbReference type="ARBA" id="ARBA00048017"/>
    </source>
</evidence>
<dbReference type="InterPro" id="IPR017380">
    <property type="entry name" value="Hist_AcTrfase_B-typ_cat-su"/>
</dbReference>
<dbReference type="GO" id="GO:0031509">
    <property type="term" value="P:subtelomeric heterochromatin formation"/>
    <property type="evidence" value="ECO:0007669"/>
    <property type="project" value="InterPro"/>
</dbReference>
<dbReference type="EC" id="2.3.1.48" evidence="2 7"/>
<comment type="subcellular location">
    <subcellularLocation>
        <location evidence="7">Cytoplasm</location>
    </subcellularLocation>
    <subcellularLocation>
        <location evidence="7">Nucleus</location>
    </subcellularLocation>
</comment>
<comment type="catalytic activity">
    <reaction evidence="6 7">
        <text>L-lysyl-[protein] + acetyl-CoA = N(6)-acetyl-L-lysyl-[protein] + CoA + H(+)</text>
        <dbReference type="Rhea" id="RHEA:45948"/>
        <dbReference type="Rhea" id="RHEA-COMP:9752"/>
        <dbReference type="Rhea" id="RHEA-COMP:10731"/>
        <dbReference type="ChEBI" id="CHEBI:15378"/>
        <dbReference type="ChEBI" id="CHEBI:29969"/>
        <dbReference type="ChEBI" id="CHEBI:57287"/>
        <dbReference type="ChEBI" id="CHEBI:57288"/>
        <dbReference type="ChEBI" id="CHEBI:61930"/>
        <dbReference type="EC" id="2.3.1.48"/>
    </reaction>
</comment>
<accession>N1PSG7</accession>
<dbReference type="PANTHER" id="PTHR12046">
    <property type="entry name" value="HISTONE ACETYLTRANSFERASE TYPE B CATALYTIC SUBUNIT"/>
    <property type="match status" value="1"/>
</dbReference>
<reference evidence="14" key="1">
    <citation type="journal article" date="2012" name="PLoS Genet.">
        <title>The genomes of the fungal plant pathogens Cladosporium fulvum and Dothistroma septosporum reveal adaptation to different hosts and lifestyles but also signatures of common ancestry.</title>
        <authorList>
            <person name="de Wit P.J.G.M."/>
            <person name="van der Burgt A."/>
            <person name="Oekmen B."/>
            <person name="Stergiopoulos I."/>
            <person name="Abd-Elsalam K.A."/>
            <person name="Aerts A.L."/>
            <person name="Bahkali A.H."/>
            <person name="Beenen H.G."/>
            <person name="Chettri P."/>
            <person name="Cox M.P."/>
            <person name="Datema E."/>
            <person name="de Vries R.P."/>
            <person name="Dhillon B."/>
            <person name="Ganley A.R."/>
            <person name="Griffiths S.A."/>
            <person name="Guo Y."/>
            <person name="Hamelin R.C."/>
            <person name="Henrissat B."/>
            <person name="Kabir M.S."/>
            <person name="Jashni M.K."/>
            <person name="Kema G."/>
            <person name="Klaubauf S."/>
            <person name="Lapidus A."/>
            <person name="Levasseur A."/>
            <person name="Lindquist E."/>
            <person name="Mehrabi R."/>
            <person name="Ohm R.A."/>
            <person name="Owen T.J."/>
            <person name="Salamov A."/>
            <person name="Schwelm A."/>
            <person name="Schijlen E."/>
            <person name="Sun H."/>
            <person name="van den Burg H.A."/>
            <person name="van Ham R.C.H.J."/>
            <person name="Zhang S."/>
            <person name="Goodwin S.B."/>
            <person name="Grigoriev I.V."/>
            <person name="Collemare J."/>
            <person name="Bradshaw R.E."/>
        </authorList>
    </citation>
    <scope>NUCLEOTIDE SEQUENCE [LARGE SCALE GENOMIC DNA]</scope>
    <source>
        <strain evidence="14">NZE10 / CBS 128990</strain>
    </source>
</reference>
<dbReference type="EMBL" id="KB446538">
    <property type="protein sequence ID" value="EME45369.1"/>
    <property type="molecule type" value="Genomic_DNA"/>
</dbReference>
<dbReference type="InterPro" id="IPR019467">
    <property type="entry name" value="Hat1_N"/>
</dbReference>
<keyword evidence="7" id="KW-0539">Nucleus</keyword>
<evidence type="ECO:0000313" key="14">
    <source>
        <dbReference type="Proteomes" id="UP000016933"/>
    </source>
</evidence>
<dbReference type="AlphaFoldDB" id="N1PSG7"/>
<feature type="region of interest" description="Disordered" evidence="11">
    <location>
        <begin position="486"/>
        <end position="514"/>
    </location>
</feature>
<keyword evidence="14" id="KW-1185">Reference proteome</keyword>
<dbReference type="Gene3D" id="3.40.630.30">
    <property type="match status" value="1"/>
</dbReference>
<keyword evidence="5 7" id="KW-0012">Acyltransferase</keyword>
<comment type="similarity">
    <text evidence="1 7">Belongs to the HAT1 family.</text>
</comment>
<evidence type="ECO:0000256" key="3">
    <source>
        <dbReference type="ARBA" id="ARBA00021268"/>
    </source>
</evidence>
<dbReference type="GO" id="GO:0004402">
    <property type="term" value="F:histone acetyltransferase activity"/>
    <property type="evidence" value="ECO:0007669"/>
    <property type="project" value="UniProtKB-UniRule"/>
</dbReference>
<dbReference type="InterPro" id="IPR037113">
    <property type="entry name" value="Hat1_N_sf"/>
</dbReference>
<evidence type="ECO:0000256" key="11">
    <source>
        <dbReference type="SAM" id="MobiDB-lite"/>
    </source>
</evidence>
<proteinExistence type="inferred from homology"/>
<evidence type="ECO:0000313" key="13">
    <source>
        <dbReference type="EMBL" id="EME45369.1"/>
    </source>
</evidence>
<organism evidence="13 14">
    <name type="scientific">Dothistroma septosporum (strain NZE10 / CBS 128990)</name>
    <name type="common">Red band needle blight fungus</name>
    <name type="synonym">Mycosphaerella pini</name>
    <dbReference type="NCBI Taxonomy" id="675120"/>
    <lineage>
        <taxon>Eukaryota</taxon>
        <taxon>Fungi</taxon>
        <taxon>Dikarya</taxon>
        <taxon>Ascomycota</taxon>
        <taxon>Pezizomycotina</taxon>
        <taxon>Dothideomycetes</taxon>
        <taxon>Dothideomycetidae</taxon>
        <taxon>Mycosphaerellales</taxon>
        <taxon>Mycosphaerellaceae</taxon>
        <taxon>Dothistroma</taxon>
    </lineage>
</organism>
<dbReference type="eggNOG" id="KOG2696">
    <property type="taxonomic scope" value="Eukaryota"/>
</dbReference>
<keyword evidence="4 7" id="KW-0808">Transferase</keyword>
<evidence type="ECO:0000256" key="8">
    <source>
        <dbReference type="PIRSR" id="PIRSR038084-1"/>
    </source>
</evidence>
<gene>
    <name evidence="13" type="ORF">DOTSEDRAFT_170718</name>
</gene>
<dbReference type="GO" id="GO:0000781">
    <property type="term" value="C:chromosome, telomeric region"/>
    <property type="evidence" value="ECO:0007669"/>
    <property type="project" value="GOC"/>
</dbReference>
<dbReference type="Pfam" id="PF10394">
    <property type="entry name" value="Hat1_N"/>
    <property type="match status" value="1"/>
</dbReference>
<evidence type="ECO:0000256" key="5">
    <source>
        <dbReference type="ARBA" id="ARBA00023315"/>
    </source>
</evidence>
<keyword evidence="7" id="KW-0963">Cytoplasm</keyword>
<dbReference type="OrthoDB" id="10253098at2759"/>
<dbReference type="OMA" id="WTCDAND"/>
<evidence type="ECO:0000256" key="9">
    <source>
        <dbReference type="PIRSR" id="PIRSR038084-2"/>
    </source>
</evidence>
<evidence type="ECO:0000256" key="4">
    <source>
        <dbReference type="ARBA" id="ARBA00022679"/>
    </source>
</evidence>
<feature type="site" description="Interaction with histone H4 N-terminus" evidence="10">
    <location>
        <position position="189"/>
    </location>
</feature>
<dbReference type="SUPFAM" id="SSF55729">
    <property type="entry name" value="Acyl-CoA N-acyltransferases (Nat)"/>
    <property type="match status" value="1"/>
</dbReference>
<evidence type="ECO:0000256" key="7">
    <source>
        <dbReference type="PIRNR" id="PIRNR038084"/>
    </source>
</evidence>
<comment type="subunit">
    <text evidence="7">Component of the HAT-B complex composed of at least HAT1 and HAT2. The HAT-B complex binds to histone H4 tail.</text>
</comment>
<evidence type="ECO:0000256" key="2">
    <source>
        <dbReference type="ARBA" id="ARBA00013184"/>
    </source>
</evidence>
<evidence type="ECO:0000259" key="12">
    <source>
        <dbReference type="Pfam" id="PF10394"/>
    </source>
</evidence>